<dbReference type="EMBL" id="LN831302">
    <property type="protein sequence ID" value="CQH62423.1"/>
    <property type="molecule type" value="Genomic_DNA"/>
</dbReference>
<dbReference type="AlphaFoldDB" id="A0A0U5D1A5"/>
<dbReference type="InterPro" id="IPR001307">
    <property type="entry name" value="Thiosulphate_STrfase_CS"/>
</dbReference>
<dbReference type="RefSeq" id="WP_059058104.1">
    <property type="nucleotide sequence ID" value="NZ_CEML01000001.1"/>
</dbReference>
<reference evidence="4" key="1">
    <citation type="journal article" date="2016" name="Environ. Microbiol.">
        <title>The complete genome of a viable archaeum isolated from 123-million-year-old rock salt.</title>
        <authorList>
            <person name="Jaakkola S.T."/>
            <person name="Pfeiffer F."/>
            <person name="Ravantti J.J."/>
            <person name="Guo Q."/>
            <person name="Liu Y."/>
            <person name="Chen X."/>
            <person name="Ma H."/>
            <person name="Yang C."/>
            <person name="Oksanen H.M."/>
            <person name="Bamford D.H."/>
        </authorList>
    </citation>
    <scope>NUCLEOTIDE SEQUENCE</scope>
    <source>
        <strain evidence="4">JI20-1</strain>
    </source>
</reference>
<dbReference type="STRING" id="1407499.HHUB_3756"/>
<dbReference type="Proteomes" id="UP000066737">
    <property type="component" value="Chromosome I"/>
</dbReference>
<dbReference type="InterPro" id="IPR001763">
    <property type="entry name" value="Rhodanese-like_dom"/>
</dbReference>
<sequence length="256" mass="28574">MSEEWVASADWLAEHLDDVAVVDIRDAWEYDGIGHVPGAVSVPFDDFRAEGGPEGMMPARDHWADLLGDAGIERGDTIVAYDDTHGVFAARFLVTALYYGHDDLRLLDGDYSAWLRDHETTDDAPDVTPTDYEPGDAREDVFVDADDVLAATDDPDAVVVDTREPEEYAEGHIPGAVNLDWKEVVDDETRGLKPRADIEDLLAERGITPDERVVLYCNTARRISHTFVVLRWLGFPDVAFYEGSLTDWTERGHPLE</sequence>
<feature type="domain" description="Rhodanese" evidence="2">
    <location>
        <begin position="15"/>
        <end position="123"/>
    </location>
</feature>
<protein>
    <submittedName>
        <fullName evidence="3">Rhodanese domain protein</fullName>
    </submittedName>
</protein>
<organism evidence="3 4">
    <name type="scientific">Halobacterium hubeiense</name>
    <dbReference type="NCBI Taxonomy" id="1407499"/>
    <lineage>
        <taxon>Archaea</taxon>
        <taxon>Methanobacteriati</taxon>
        <taxon>Methanobacteriota</taxon>
        <taxon>Stenosarchaea group</taxon>
        <taxon>Halobacteria</taxon>
        <taxon>Halobacteriales</taxon>
        <taxon>Halobacteriaceae</taxon>
        <taxon>Halobacterium</taxon>
    </lineage>
</organism>
<evidence type="ECO:0000259" key="2">
    <source>
        <dbReference type="PROSITE" id="PS50206"/>
    </source>
</evidence>
<proteinExistence type="predicted"/>
<gene>
    <name evidence="3" type="primary">tssA2</name>
    <name evidence="3" type="ORF">HHUB_3756</name>
</gene>
<dbReference type="SUPFAM" id="SSF52821">
    <property type="entry name" value="Rhodanese/Cell cycle control phosphatase"/>
    <property type="match status" value="2"/>
</dbReference>
<dbReference type="Gene3D" id="3.40.250.10">
    <property type="entry name" value="Rhodanese-like domain"/>
    <property type="match status" value="2"/>
</dbReference>
<accession>A0A0U5D1A5</accession>
<dbReference type="PROSITE" id="PS00380">
    <property type="entry name" value="RHODANESE_1"/>
    <property type="match status" value="1"/>
</dbReference>
<dbReference type="PROSITE" id="PS50206">
    <property type="entry name" value="RHODANESE_3"/>
    <property type="match status" value="2"/>
</dbReference>
<dbReference type="PANTHER" id="PTHR43855:SF1">
    <property type="entry name" value="THIOSULFATE SULFURTRANSFERASE"/>
    <property type="match status" value="1"/>
</dbReference>
<evidence type="ECO:0000313" key="4">
    <source>
        <dbReference type="Proteomes" id="UP000066737"/>
    </source>
</evidence>
<dbReference type="KEGG" id="hhb:Hhub_3756"/>
<keyword evidence="1" id="KW-0677">Repeat</keyword>
<dbReference type="SMART" id="SM00450">
    <property type="entry name" value="RHOD"/>
    <property type="match status" value="2"/>
</dbReference>
<dbReference type="CDD" id="cd01448">
    <property type="entry name" value="TST_Repeat_1"/>
    <property type="match status" value="1"/>
</dbReference>
<dbReference type="GO" id="GO:0004792">
    <property type="term" value="F:thiosulfate-cyanide sulfurtransferase activity"/>
    <property type="evidence" value="ECO:0007669"/>
    <property type="project" value="InterPro"/>
</dbReference>
<keyword evidence="4" id="KW-1185">Reference proteome</keyword>
<feature type="domain" description="Rhodanese" evidence="2">
    <location>
        <begin position="153"/>
        <end position="256"/>
    </location>
</feature>
<evidence type="ECO:0000313" key="3">
    <source>
        <dbReference type="EMBL" id="CQH62423.1"/>
    </source>
</evidence>
<name>A0A0U5D1A5_9EURY</name>
<dbReference type="Pfam" id="PF00581">
    <property type="entry name" value="Rhodanese"/>
    <property type="match status" value="2"/>
</dbReference>
<dbReference type="InterPro" id="IPR051126">
    <property type="entry name" value="Thiosulfate_sulfurtransferase"/>
</dbReference>
<dbReference type="InterPro" id="IPR036873">
    <property type="entry name" value="Rhodanese-like_dom_sf"/>
</dbReference>
<dbReference type="OrthoDB" id="9977at2157"/>
<dbReference type="GeneID" id="26660341"/>
<evidence type="ECO:0000256" key="1">
    <source>
        <dbReference type="ARBA" id="ARBA00022737"/>
    </source>
</evidence>
<dbReference type="CDD" id="cd01449">
    <property type="entry name" value="TST_Repeat_2"/>
    <property type="match status" value="1"/>
</dbReference>
<dbReference type="PANTHER" id="PTHR43855">
    <property type="entry name" value="THIOSULFATE SULFURTRANSFERASE"/>
    <property type="match status" value="1"/>
</dbReference>